<keyword evidence="1" id="KW-0472">Membrane</keyword>
<protein>
    <recommendedName>
        <fullName evidence="3">VASt domain-containing protein</fullName>
    </recommendedName>
</protein>
<reference evidence="2" key="1">
    <citation type="submission" date="2021-01" db="EMBL/GenBank/DDBJ databases">
        <authorList>
            <person name="Corre E."/>
            <person name="Pelletier E."/>
            <person name="Niang G."/>
            <person name="Scheremetjew M."/>
            <person name="Finn R."/>
            <person name="Kale V."/>
            <person name="Holt S."/>
            <person name="Cochrane G."/>
            <person name="Meng A."/>
            <person name="Brown T."/>
            <person name="Cohen L."/>
        </authorList>
    </citation>
    <scope>NUCLEOTIDE SEQUENCE</scope>
    <source>
        <strain evidence="2">DIVA3 518/3/11/1/6</strain>
    </source>
</reference>
<organism evidence="2">
    <name type="scientific">Vannella robusta</name>
    <dbReference type="NCBI Taxonomy" id="1487602"/>
    <lineage>
        <taxon>Eukaryota</taxon>
        <taxon>Amoebozoa</taxon>
        <taxon>Discosea</taxon>
        <taxon>Flabellinia</taxon>
        <taxon>Vannellidae</taxon>
        <taxon>Vannella</taxon>
    </lineage>
</organism>
<proteinExistence type="predicted"/>
<accession>A0A7S4I481</accession>
<keyword evidence="1" id="KW-1133">Transmembrane helix</keyword>
<dbReference type="AlphaFoldDB" id="A0A7S4I481"/>
<gene>
    <name evidence="2" type="ORF">VSP0166_LOCUS8017</name>
</gene>
<name>A0A7S4I481_9EUKA</name>
<sequence>MMATEAARIPRPASEELKLDLTKVEEEEVKDESEIVLNTFPCRYGNHRGNINVYKDRFQFVSTGEPPAIVLSASWSLLELVQSQKVDFLSLEVSHSLRWSFHDLDAHSNIFTVLDSYTRQNKEPLLGFSNLSDKNVQESLQNNPIVTELLNFEVKVETDMPAAATQMMNETFPLPLRTLLGYILSEETKFFQNLHSRRDSRFQYQLWQSDPRMNCFNRLVTFNTNQAPITVGVNQKQKLYRAGSFVCLDMENTFKGFPGSHKMTVFTFHRFSSVEDNPELTQVEIYVYVEIGSLFLGKGHAVRETMEDVHEYCTRFKTRIQAAVLAGVDATGEGTIQRLESTKEEIVGLQKLSEANMIAKGQARSAKLVLLALIFFQVVALVHVIAS</sequence>
<feature type="transmembrane region" description="Helical" evidence="1">
    <location>
        <begin position="368"/>
        <end position="386"/>
    </location>
</feature>
<evidence type="ECO:0000256" key="1">
    <source>
        <dbReference type="SAM" id="Phobius"/>
    </source>
</evidence>
<dbReference type="EMBL" id="HBKP01011390">
    <property type="protein sequence ID" value="CAE2218160.1"/>
    <property type="molecule type" value="Transcribed_RNA"/>
</dbReference>
<keyword evidence="1" id="KW-0812">Transmembrane</keyword>
<evidence type="ECO:0008006" key="3">
    <source>
        <dbReference type="Google" id="ProtNLM"/>
    </source>
</evidence>
<evidence type="ECO:0000313" key="2">
    <source>
        <dbReference type="EMBL" id="CAE2218160.1"/>
    </source>
</evidence>